<proteinExistence type="predicted"/>
<dbReference type="EMBL" id="ANJW01000855">
    <property type="protein sequence ID" value="EPC49550.1"/>
    <property type="molecule type" value="Genomic_DNA"/>
</dbReference>
<reference evidence="2 3" key="1">
    <citation type="journal article" date="2013" name="PLoS ONE">
        <title>Lactobacillus paracasei comparative genomics: towards species pan-genome definition and exploitation of diversity.</title>
        <authorList>
            <person name="Smokvina T."/>
            <person name="Wels M."/>
            <person name="Polka J."/>
            <person name="Chervaux C."/>
            <person name="Brisse S."/>
            <person name="Boekhorst J."/>
            <person name="van Hylckama Vlieg J.E."/>
            <person name="Siezen R.J."/>
        </authorList>
    </citation>
    <scope>NUCLEOTIDE SEQUENCE [LARGE SCALE GENOMIC DNA]</scope>
    <source>
        <strain evidence="2 3">Lpp123</strain>
    </source>
</reference>
<keyword evidence="1" id="KW-1133">Transmembrane helix</keyword>
<keyword evidence="1" id="KW-0472">Membrane</keyword>
<feature type="transmembrane region" description="Helical" evidence="1">
    <location>
        <begin position="94"/>
        <end position="115"/>
    </location>
</feature>
<protein>
    <submittedName>
        <fullName evidence="2">Uncharacterized protein</fullName>
    </submittedName>
</protein>
<dbReference type="AlphaFoldDB" id="A0A829GGI4"/>
<dbReference type="Proteomes" id="UP000014316">
    <property type="component" value="Unassembled WGS sequence"/>
</dbReference>
<evidence type="ECO:0000313" key="2">
    <source>
        <dbReference type="EMBL" id="EPC49550.1"/>
    </source>
</evidence>
<sequence>MDVYMPFIGMVFIWLLSSAIVSISREKQKSALLREGKYTSESYLETRKQMQRFTTNESNHLFNHFYNIVIVWYFFIVVFSLGAITTNFSSAPVIYLIDTIFFFFFAFLTLVHPIIHNR</sequence>
<gene>
    <name evidence="2" type="ORF">Lpp123_14628</name>
</gene>
<feature type="transmembrane region" description="Helical" evidence="1">
    <location>
        <begin position="6"/>
        <end position="24"/>
    </location>
</feature>
<accession>A0A829GGI4</accession>
<keyword evidence="1" id="KW-0812">Transmembrane</keyword>
<name>A0A829GGI4_LACPA</name>
<comment type="caution">
    <text evidence="2">The sequence shown here is derived from an EMBL/GenBank/DDBJ whole genome shotgun (WGS) entry which is preliminary data.</text>
</comment>
<evidence type="ECO:0000313" key="3">
    <source>
        <dbReference type="Proteomes" id="UP000014316"/>
    </source>
</evidence>
<evidence type="ECO:0000256" key="1">
    <source>
        <dbReference type="SAM" id="Phobius"/>
    </source>
</evidence>
<organism evidence="2 3">
    <name type="scientific">Lacticaseibacillus paracasei subsp. paracasei Lpp123</name>
    <dbReference type="NCBI Taxonomy" id="1256201"/>
    <lineage>
        <taxon>Bacteria</taxon>
        <taxon>Bacillati</taxon>
        <taxon>Bacillota</taxon>
        <taxon>Bacilli</taxon>
        <taxon>Lactobacillales</taxon>
        <taxon>Lactobacillaceae</taxon>
        <taxon>Lacticaseibacillus</taxon>
    </lineage>
</organism>
<feature type="transmembrane region" description="Helical" evidence="1">
    <location>
        <begin position="65"/>
        <end position="88"/>
    </location>
</feature>